<organism evidence="2 3">
    <name type="scientific">Rubrobacter marinus</name>
    <dbReference type="NCBI Taxonomy" id="2653852"/>
    <lineage>
        <taxon>Bacteria</taxon>
        <taxon>Bacillati</taxon>
        <taxon>Actinomycetota</taxon>
        <taxon>Rubrobacteria</taxon>
        <taxon>Rubrobacterales</taxon>
        <taxon>Rubrobacteraceae</taxon>
        <taxon>Rubrobacter</taxon>
    </lineage>
</organism>
<reference evidence="2 3" key="1">
    <citation type="submission" date="2019-10" db="EMBL/GenBank/DDBJ databases">
        <title>Rubrobacter sp nov SCSIO 52915 isolated from a deep-sea sediment in the South China Sea.</title>
        <authorList>
            <person name="Chen R.W."/>
        </authorList>
    </citation>
    <scope>NUCLEOTIDE SEQUENCE [LARGE SCALE GENOMIC DNA]</scope>
    <source>
        <strain evidence="2 3">SCSIO 52915</strain>
    </source>
</reference>
<protein>
    <submittedName>
        <fullName evidence="2">Uncharacterized protein</fullName>
    </submittedName>
</protein>
<dbReference type="Proteomes" id="UP000502706">
    <property type="component" value="Chromosome"/>
</dbReference>
<sequence length="67" mass="7004">MDEAALARIEEGARAEAGEGWKEDPAVLRGRNATRAEHGLPPVGESPGPPAGPAPGKRPLWRRILGG</sequence>
<gene>
    <name evidence="2" type="ORF">GBA65_17085</name>
</gene>
<dbReference type="RefSeq" id="WP_166397629.1">
    <property type="nucleotide sequence ID" value="NZ_CP045121.1"/>
</dbReference>
<evidence type="ECO:0000313" key="3">
    <source>
        <dbReference type="Proteomes" id="UP000502706"/>
    </source>
</evidence>
<evidence type="ECO:0000256" key="1">
    <source>
        <dbReference type="SAM" id="MobiDB-lite"/>
    </source>
</evidence>
<dbReference type="EMBL" id="CP045121">
    <property type="protein sequence ID" value="QIN79955.1"/>
    <property type="molecule type" value="Genomic_DNA"/>
</dbReference>
<name>A0A6G8Q0H7_9ACTN</name>
<keyword evidence="3" id="KW-1185">Reference proteome</keyword>
<evidence type="ECO:0000313" key="2">
    <source>
        <dbReference type="EMBL" id="QIN79955.1"/>
    </source>
</evidence>
<dbReference type="KEGG" id="rmar:GBA65_17085"/>
<accession>A0A6G8Q0H7</accession>
<proteinExistence type="predicted"/>
<dbReference type="AlphaFoldDB" id="A0A6G8Q0H7"/>
<feature type="region of interest" description="Disordered" evidence="1">
    <location>
        <begin position="14"/>
        <end position="67"/>
    </location>
</feature>
<feature type="compositionally biased region" description="Basic and acidic residues" evidence="1">
    <location>
        <begin position="14"/>
        <end position="26"/>
    </location>
</feature>